<accession>A0A1S7QXI0</accession>
<evidence type="ECO:0000313" key="1">
    <source>
        <dbReference type="EMBL" id="CUX43479.1"/>
    </source>
</evidence>
<proteinExistence type="predicted"/>
<protein>
    <submittedName>
        <fullName evidence="1">Uncharacterized protein</fullName>
    </submittedName>
</protein>
<reference evidence="1 2" key="1">
    <citation type="submission" date="2016-01" db="EMBL/GenBank/DDBJ databases">
        <authorList>
            <person name="Oliw E.H."/>
        </authorList>
    </citation>
    <scope>NUCLEOTIDE SEQUENCE [LARGE SCALE GENOMIC DNA]</scope>
    <source>
        <strain evidence="1 2">Kerr 14</strain>
    </source>
</reference>
<dbReference type="Proteomes" id="UP000191897">
    <property type="component" value="Unassembled WGS sequence"/>
</dbReference>
<organism evidence="1 2">
    <name type="scientific">Agrobacterium tumefaciens str. Kerr 14</name>
    <dbReference type="NCBI Taxonomy" id="1183424"/>
    <lineage>
        <taxon>Bacteria</taxon>
        <taxon>Pseudomonadati</taxon>
        <taxon>Pseudomonadota</taxon>
        <taxon>Alphaproteobacteria</taxon>
        <taxon>Hyphomicrobiales</taxon>
        <taxon>Rhizobiaceae</taxon>
        <taxon>Rhizobium/Agrobacterium group</taxon>
        <taxon>Agrobacterium</taxon>
        <taxon>Agrobacterium tumefaciens complex</taxon>
    </lineage>
</organism>
<gene>
    <name evidence="1" type="ORF">AGR4C_Lc10010</name>
</gene>
<evidence type="ECO:0000313" key="2">
    <source>
        <dbReference type="Proteomes" id="UP000191897"/>
    </source>
</evidence>
<name>A0A1S7QXI0_AGRTU</name>
<sequence>MPCGVFKEMADDVRSATIWQPHVAMGENFAAWQKMTSHRWREFSLSDGEKKTAPL</sequence>
<dbReference type="EMBL" id="FBWC01000019">
    <property type="protein sequence ID" value="CUX43479.1"/>
    <property type="molecule type" value="Genomic_DNA"/>
</dbReference>
<dbReference type="AlphaFoldDB" id="A0A1S7QXI0"/>